<evidence type="ECO:0000313" key="7">
    <source>
        <dbReference type="Proteomes" id="UP000621560"/>
    </source>
</evidence>
<keyword evidence="3" id="KW-0804">Transcription</keyword>
<gene>
    <name evidence="6" type="ORF">IDH44_21610</name>
</gene>
<dbReference type="SUPFAM" id="SSF46689">
    <property type="entry name" value="Homeodomain-like"/>
    <property type="match status" value="1"/>
</dbReference>
<dbReference type="PROSITE" id="PS00041">
    <property type="entry name" value="HTH_ARAC_FAMILY_1"/>
    <property type="match status" value="1"/>
</dbReference>
<evidence type="ECO:0000313" key="6">
    <source>
        <dbReference type="EMBL" id="MBD2847799.1"/>
    </source>
</evidence>
<evidence type="ECO:0000256" key="4">
    <source>
        <dbReference type="SAM" id="Phobius"/>
    </source>
</evidence>
<dbReference type="InterPro" id="IPR018062">
    <property type="entry name" value="HTH_AraC-typ_CS"/>
</dbReference>
<dbReference type="SMART" id="SM00342">
    <property type="entry name" value="HTH_ARAC"/>
    <property type="match status" value="1"/>
</dbReference>
<evidence type="ECO:0000256" key="3">
    <source>
        <dbReference type="ARBA" id="ARBA00023163"/>
    </source>
</evidence>
<name>A0A927GTG4_9BACL</name>
<dbReference type="InterPro" id="IPR009057">
    <property type="entry name" value="Homeodomain-like_sf"/>
</dbReference>
<sequence length="746" mass="84494">MKRSGFARLLFSYLPVFIVTVAALFFLFFIVIANQAREEAAASSQRLATQVLHMLDSQMRFIEQTVVRELLINLDVTAFFDAAQTEDPMVGYSAASSLNSLLVAMPLAESAYLYRVYDQRVLSASRFLEAALFADYEFIALRLEQGTKSDWGSPRMYRETELESFSQVISLSKLIPLGSGDQGMLVVNVSVSRLRDVFASLSGSEMTYLELRDAQGRVLANNGGEAARRGRDDLYRSDVGPWTVAAAIKKQPRGGQMPVATAGWIATGAVIVLLGLIWLLAIVRRHYRPVQSLYNRVFQYTTDRLEGGRAGGSPEGELNYIARAIDSLLVDAQAGQAYRDRHYFREVLEQVRVANEAEWRSLSFGFRWDDARPLLAMIVEIDRFPSFAEQFSERDRRLYQYIVGNVWGELARDEQGEYLFEWFAPERMVTLFRLGDAEEASSGQSGQRDANHLEQRAAAAAEALRAWIGGHLGFTVTVALGQHVGSMTEIALSYEDAVHVLDYRSTLGSDRVLTHSAIAPVVANRPELHALLQMAGDIGYAYRMLERGWSQQFEELFDRIGEGVYARAELASLMDYLLYAIQRGLHEISREVAERWRQEEGAESQRLLRDFETLEELQMQLPPLLMTFSSKVATIRQSRGHHDVVQHAKAFIDDNYANPDLSLMLVSDQLNISYTQLSRLFKEQHGEKFVDYLARRRMSKAAELLRQTPDPVQEVATQVGYMHPFSFIRTFKKLYGMTPGEYRDRN</sequence>
<dbReference type="GO" id="GO:0043565">
    <property type="term" value="F:sequence-specific DNA binding"/>
    <property type="evidence" value="ECO:0007669"/>
    <property type="project" value="InterPro"/>
</dbReference>
<reference evidence="6" key="1">
    <citation type="submission" date="2020-09" db="EMBL/GenBank/DDBJ databases">
        <title>A novel bacterium of genus Paenibacillus, isolated from South China Sea.</title>
        <authorList>
            <person name="Huang H."/>
            <person name="Mo K."/>
            <person name="Hu Y."/>
        </authorList>
    </citation>
    <scope>NUCLEOTIDE SEQUENCE</scope>
    <source>
        <strain evidence="6">IB182496</strain>
    </source>
</reference>
<keyword evidence="4" id="KW-0472">Membrane</keyword>
<dbReference type="AlphaFoldDB" id="A0A927GTG4"/>
<dbReference type="Proteomes" id="UP000621560">
    <property type="component" value="Unassembled WGS sequence"/>
</dbReference>
<evidence type="ECO:0000256" key="1">
    <source>
        <dbReference type="ARBA" id="ARBA00023015"/>
    </source>
</evidence>
<dbReference type="Pfam" id="PF17853">
    <property type="entry name" value="GGDEF_2"/>
    <property type="match status" value="1"/>
</dbReference>
<evidence type="ECO:0000256" key="2">
    <source>
        <dbReference type="ARBA" id="ARBA00023125"/>
    </source>
</evidence>
<dbReference type="InterPro" id="IPR018060">
    <property type="entry name" value="HTH_AraC"/>
</dbReference>
<proteinExistence type="predicted"/>
<keyword evidence="1" id="KW-0805">Transcription regulation</keyword>
<dbReference type="EMBL" id="JACXIZ010000045">
    <property type="protein sequence ID" value="MBD2847799.1"/>
    <property type="molecule type" value="Genomic_DNA"/>
</dbReference>
<feature type="transmembrane region" description="Helical" evidence="4">
    <location>
        <begin position="262"/>
        <end position="283"/>
    </location>
</feature>
<dbReference type="PANTHER" id="PTHR43280:SF28">
    <property type="entry name" value="HTH-TYPE TRANSCRIPTIONAL ACTIVATOR RHAS"/>
    <property type="match status" value="1"/>
</dbReference>
<dbReference type="GO" id="GO:0003700">
    <property type="term" value="F:DNA-binding transcription factor activity"/>
    <property type="evidence" value="ECO:0007669"/>
    <property type="project" value="InterPro"/>
</dbReference>
<feature type="transmembrane region" description="Helical" evidence="4">
    <location>
        <begin position="12"/>
        <end position="33"/>
    </location>
</feature>
<keyword evidence="4" id="KW-1133">Transmembrane helix</keyword>
<protein>
    <submittedName>
        <fullName evidence="6">AraC family transcriptional regulator</fullName>
    </submittedName>
</protein>
<dbReference type="Gene3D" id="1.10.10.60">
    <property type="entry name" value="Homeodomain-like"/>
    <property type="match status" value="2"/>
</dbReference>
<dbReference type="InterPro" id="IPR020449">
    <property type="entry name" value="Tscrpt_reg_AraC-type_HTH"/>
</dbReference>
<dbReference type="PROSITE" id="PS01124">
    <property type="entry name" value="HTH_ARAC_FAMILY_2"/>
    <property type="match status" value="1"/>
</dbReference>
<keyword evidence="4" id="KW-0812">Transmembrane</keyword>
<dbReference type="InterPro" id="IPR041522">
    <property type="entry name" value="CdaR_GGDEF"/>
</dbReference>
<feature type="domain" description="HTH araC/xylS-type" evidence="5">
    <location>
        <begin position="646"/>
        <end position="745"/>
    </location>
</feature>
<dbReference type="PANTHER" id="PTHR43280">
    <property type="entry name" value="ARAC-FAMILY TRANSCRIPTIONAL REGULATOR"/>
    <property type="match status" value="1"/>
</dbReference>
<dbReference type="RefSeq" id="WP_190920903.1">
    <property type="nucleotide sequence ID" value="NZ_JACXIZ010000045.1"/>
</dbReference>
<keyword evidence="7" id="KW-1185">Reference proteome</keyword>
<keyword evidence="2" id="KW-0238">DNA-binding</keyword>
<organism evidence="6 7">
    <name type="scientific">Paenibacillus sabuli</name>
    <dbReference type="NCBI Taxonomy" id="2772509"/>
    <lineage>
        <taxon>Bacteria</taxon>
        <taxon>Bacillati</taxon>
        <taxon>Bacillota</taxon>
        <taxon>Bacilli</taxon>
        <taxon>Bacillales</taxon>
        <taxon>Paenibacillaceae</taxon>
        <taxon>Paenibacillus</taxon>
    </lineage>
</organism>
<evidence type="ECO:0000259" key="5">
    <source>
        <dbReference type="PROSITE" id="PS01124"/>
    </source>
</evidence>
<dbReference type="Pfam" id="PF12833">
    <property type="entry name" value="HTH_18"/>
    <property type="match status" value="1"/>
</dbReference>
<comment type="caution">
    <text evidence="6">The sequence shown here is derived from an EMBL/GenBank/DDBJ whole genome shotgun (WGS) entry which is preliminary data.</text>
</comment>
<dbReference type="PRINTS" id="PR00032">
    <property type="entry name" value="HTHARAC"/>
</dbReference>
<accession>A0A927GTG4</accession>